<feature type="domain" description="DM13" evidence="3">
    <location>
        <begin position="88"/>
        <end position="196"/>
    </location>
</feature>
<dbReference type="EMBL" id="JAPMKX010000002">
    <property type="protein sequence ID" value="MCX7537945.1"/>
    <property type="molecule type" value="Genomic_DNA"/>
</dbReference>
<reference evidence="4" key="1">
    <citation type="submission" date="2022-11" db="EMBL/GenBank/DDBJ databases">
        <title>Corynebacterium sp. isolated from Penguins.</title>
        <authorList>
            <person name="Sedlar K."/>
            <person name="Svec P."/>
        </authorList>
    </citation>
    <scope>NUCLEOTIDE SEQUENCE</scope>
    <source>
        <strain evidence="4">P5875</strain>
    </source>
</reference>
<keyword evidence="2" id="KW-0812">Transmembrane</keyword>
<evidence type="ECO:0000313" key="5">
    <source>
        <dbReference type="Proteomes" id="UP001070238"/>
    </source>
</evidence>
<evidence type="ECO:0000256" key="2">
    <source>
        <dbReference type="SAM" id="Phobius"/>
    </source>
</evidence>
<dbReference type="Pfam" id="PF10517">
    <property type="entry name" value="DM13"/>
    <property type="match status" value="1"/>
</dbReference>
<dbReference type="Proteomes" id="UP001070238">
    <property type="component" value="Unassembled WGS sequence"/>
</dbReference>
<comment type="caution">
    <text evidence="4">The sequence shown here is derived from an EMBL/GenBank/DDBJ whole genome shotgun (WGS) entry which is preliminary data.</text>
</comment>
<dbReference type="RefSeq" id="WP_267169303.1">
    <property type="nucleotide sequence ID" value="NZ_JAPMKX010000002.1"/>
</dbReference>
<dbReference type="PROSITE" id="PS51549">
    <property type="entry name" value="DM13"/>
    <property type="match status" value="1"/>
</dbReference>
<organism evidence="4 5">
    <name type="scientific">Corynebacterium antarcticum</name>
    <dbReference type="NCBI Taxonomy" id="2800405"/>
    <lineage>
        <taxon>Bacteria</taxon>
        <taxon>Bacillati</taxon>
        <taxon>Actinomycetota</taxon>
        <taxon>Actinomycetes</taxon>
        <taxon>Mycobacteriales</taxon>
        <taxon>Corynebacteriaceae</taxon>
        <taxon>Corynebacterium</taxon>
    </lineage>
</organism>
<feature type="compositionally biased region" description="Basic and acidic residues" evidence="1">
    <location>
        <begin position="63"/>
        <end position="75"/>
    </location>
</feature>
<keyword evidence="2" id="KW-0472">Membrane</keyword>
<protein>
    <submittedName>
        <fullName evidence="4">DM13 domain-containing protein</fullName>
    </submittedName>
</protein>
<evidence type="ECO:0000313" key="4">
    <source>
        <dbReference type="EMBL" id="MCX7537945.1"/>
    </source>
</evidence>
<evidence type="ECO:0000259" key="3">
    <source>
        <dbReference type="PROSITE" id="PS51549"/>
    </source>
</evidence>
<evidence type="ECO:0000256" key="1">
    <source>
        <dbReference type="SAM" id="MobiDB-lite"/>
    </source>
</evidence>
<accession>A0A9Q4CBP4</accession>
<keyword evidence="2" id="KW-1133">Transmembrane helix</keyword>
<dbReference type="InterPro" id="IPR019545">
    <property type="entry name" value="DM13_domain"/>
</dbReference>
<sequence>MVAVDMPLKNSSDRKPVYIALVALILVIAIGVALALTQPWRAFTSSSVDEAFPAPGETVATASRDETATTGKDMDPTDADTVEPAQPVEVKRGQFISVDHDTSGTALIAELPDGSRVLRLEDLASLDGPDLRVVLTPASGDYSALGDAGYVTLGALKATHGNQNYAIPADLDLGTANSVVIWCERFSSAFGAAELSTI</sequence>
<dbReference type="AlphaFoldDB" id="A0A9Q4CBP4"/>
<name>A0A9Q4CBP4_9CORY</name>
<proteinExistence type="predicted"/>
<gene>
    <name evidence="4" type="ORF">OS123_05245</name>
</gene>
<feature type="region of interest" description="Disordered" evidence="1">
    <location>
        <begin position="54"/>
        <end position="81"/>
    </location>
</feature>
<feature type="transmembrane region" description="Helical" evidence="2">
    <location>
        <begin position="16"/>
        <end position="36"/>
    </location>
</feature>